<dbReference type="InterPro" id="IPR009875">
    <property type="entry name" value="PilZ_domain"/>
</dbReference>
<sequence>MRLTSLHAGEQRQVSSPFAEGEGPQPPQILKTPVEVQANLRPLLDNHIPLQLRFAERTLRYQTYLVEINREKGWLALDELIPSDGERLMASGEAFQIEGFYEGVRIAWNNPHPAHIGELDDARCYWVPLPDEILYHQRRNAYRATLSGQTIAAELSGKMVKKHLAGKVLDMSATGCKLSFPGNLQTNLQSGQVYDQLRLELPFGVLTTAAELRHVVFDEKLDLTFCGMRFYRISGLTQRQVERFVYQLQREARRDQVTDRFS</sequence>
<dbReference type="Proteomes" id="UP000324282">
    <property type="component" value="Unassembled WGS sequence"/>
</dbReference>
<dbReference type="EMBL" id="VNHQ01000014">
    <property type="protein sequence ID" value="TYP61635.1"/>
    <property type="molecule type" value="Genomic_DNA"/>
</dbReference>
<dbReference type="GO" id="GO:0035438">
    <property type="term" value="F:cyclic-di-GMP binding"/>
    <property type="evidence" value="ECO:0007669"/>
    <property type="project" value="InterPro"/>
</dbReference>
<dbReference type="InterPro" id="IPR012349">
    <property type="entry name" value="Split_barrel_FMN-bd"/>
</dbReference>
<accession>A0A5S5B3Q0</accession>
<proteinExistence type="predicted"/>
<dbReference type="Pfam" id="PF07238">
    <property type="entry name" value="PilZ"/>
    <property type="match status" value="1"/>
</dbReference>
<keyword evidence="3" id="KW-0975">Bacterial flagellum</keyword>
<evidence type="ECO:0000256" key="3">
    <source>
        <dbReference type="ARBA" id="ARBA00023143"/>
    </source>
</evidence>
<comment type="caution">
    <text evidence="7">The sequence shown here is derived from an EMBL/GenBank/DDBJ whole genome shotgun (WGS) entry which is preliminary data.</text>
</comment>
<evidence type="ECO:0000256" key="1">
    <source>
        <dbReference type="ARBA" id="ARBA00022636"/>
    </source>
</evidence>
<keyword evidence="7" id="KW-0969">Cilium</keyword>
<dbReference type="Gene3D" id="2.40.10.220">
    <property type="entry name" value="predicted glycosyltransferase like domains"/>
    <property type="match status" value="1"/>
</dbReference>
<keyword evidence="1" id="KW-0973">c-di-GMP</keyword>
<evidence type="ECO:0000259" key="5">
    <source>
        <dbReference type="Pfam" id="PF07238"/>
    </source>
</evidence>
<evidence type="ECO:0000259" key="6">
    <source>
        <dbReference type="Pfam" id="PF07317"/>
    </source>
</evidence>
<feature type="domain" description="PilZ" evidence="5">
    <location>
        <begin position="137"/>
        <end position="247"/>
    </location>
</feature>
<protein>
    <submittedName>
        <fullName evidence="7">C-di-GMP-binding flagellar brake protein YcgR</fullName>
    </submittedName>
</protein>
<gene>
    <name evidence="7" type="ORF">A9A72_124376</name>
</gene>
<evidence type="ECO:0000256" key="4">
    <source>
        <dbReference type="SAM" id="MobiDB-lite"/>
    </source>
</evidence>
<dbReference type="InterPro" id="IPR009926">
    <property type="entry name" value="T3SS_YcgR_PilZN"/>
</dbReference>
<feature type="region of interest" description="Disordered" evidence="4">
    <location>
        <begin position="1"/>
        <end position="29"/>
    </location>
</feature>
<keyword evidence="2" id="KW-0547">Nucleotide-binding</keyword>
<evidence type="ECO:0000313" key="8">
    <source>
        <dbReference type="Proteomes" id="UP000324282"/>
    </source>
</evidence>
<dbReference type="Gene3D" id="2.30.110.10">
    <property type="entry name" value="Electron Transport, Fmn-binding Protein, Chain A"/>
    <property type="match status" value="1"/>
</dbReference>
<evidence type="ECO:0000313" key="7">
    <source>
        <dbReference type="EMBL" id="TYP61635.1"/>
    </source>
</evidence>
<evidence type="ECO:0000256" key="2">
    <source>
        <dbReference type="ARBA" id="ARBA00022741"/>
    </source>
</evidence>
<dbReference type="AlphaFoldDB" id="A0A5S5B3Q0"/>
<dbReference type="Pfam" id="PF07317">
    <property type="entry name" value="PilZN"/>
    <property type="match status" value="1"/>
</dbReference>
<reference evidence="7 8" key="1">
    <citation type="submission" date="2019-07" db="EMBL/GenBank/DDBJ databases">
        <title>Deep subsurface shale carbon reservoir microbial communities from Ohio and West Virginia, USA.</title>
        <authorList>
            <person name="Wrighton K."/>
        </authorList>
    </citation>
    <scope>NUCLEOTIDE SEQUENCE [LARGE SCALE GENOMIC DNA]</scope>
    <source>
        <strain evidence="7 8">NP_8Ht</strain>
    </source>
</reference>
<organism evidence="7 8">
    <name type="scientific">Stutzerimonas stutzeri</name>
    <name type="common">Pseudomonas stutzeri</name>
    <dbReference type="NCBI Taxonomy" id="316"/>
    <lineage>
        <taxon>Bacteria</taxon>
        <taxon>Pseudomonadati</taxon>
        <taxon>Pseudomonadota</taxon>
        <taxon>Gammaproteobacteria</taxon>
        <taxon>Pseudomonadales</taxon>
        <taxon>Pseudomonadaceae</taxon>
        <taxon>Stutzerimonas</taxon>
    </lineage>
</organism>
<keyword evidence="7" id="KW-0966">Cell projection</keyword>
<name>A0A5S5B3Q0_STUST</name>
<feature type="domain" description="Type III secretion system flagellar brake protein YcgR PilZN" evidence="6">
    <location>
        <begin position="30"/>
        <end position="134"/>
    </location>
</feature>
<keyword evidence="7" id="KW-0282">Flagellum</keyword>